<feature type="compositionally biased region" description="Gly residues" evidence="5">
    <location>
        <begin position="527"/>
        <end position="538"/>
    </location>
</feature>
<gene>
    <name evidence="7" type="ORF">M408DRAFT_333211</name>
</gene>
<accession>A0A0C2W5V0</accession>
<dbReference type="InterPro" id="IPR019459">
    <property type="entry name" value="GRAB"/>
</dbReference>
<evidence type="ECO:0000256" key="4">
    <source>
        <dbReference type="SAM" id="Coils"/>
    </source>
</evidence>
<feature type="compositionally biased region" description="Low complexity" evidence="5">
    <location>
        <begin position="420"/>
        <end position="434"/>
    </location>
</feature>
<dbReference type="InterPro" id="IPR000237">
    <property type="entry name" value="GRIP_dom"/>
</dbReference>
<feature type="compositionally biased region" description="Polar residues" evidence="5">
    <location>
        <begin position="1"/>
        <end position="14"/>
    </location>
</feature>
<dbReference type="GO" id="GO:0006888">
    <property type="term" value="P:endoplasmic reticulum to Golgi vesicle-mediated transport"/>
    <property type="evidence" value="ECO:0007669"/>
    <property type="project" value="TreeGrafter"/>
</dbReference>
<evidence type="ECO:0000313" key="7">
    <source>
        <dbReference type="EMBL" id="KIM21828.1"/>
    </source>
</evidence>
<dbReference type="GO" id="GO:0031267">
    <property type="term" value="F:small GTPase binding"/>
    <property type="evidence" value="ECO:0007669"/>
    <property type="project" value="TreeGrafter"/>
</dbReference>
<dbReference type="PROSITE" id="PS50913">
    <property type="entry name" value="GRIP"/>
    <property type="match status" value="1"/>
</dbReference>
<evidence type="ECO:0000256" key="3">
    <source>
        <dbReference type="ARBA" id="ARBA00023054"/>
    </source>
</evidence>
<feature type="compositionally biased region" description="Basic and acidic residues" evidence="5">
    <location>
        <begin position="60"/>
        <end position="69"/>
    </location>
</feature>
<feature type="compositionally biased region" description="Pro residues" evidence="5">
    <location>
        <begin position="558"/>
        <end position="568"/>
    </location>
</feature>
<feature type="compositionally biased region" description="Low complexity" evidence="5">
    <location>
        <begin position="465"/>
        <end position="479"/>
    </location>
</feature>
<dbReference type="STRING" id="933852.A0A0C2W5V0"/>
<protein>
    <recommendedName>
        <fullName evidence="6">GRIP domain-containing protein</fullName>
    </recommendedName>
</protein>
<organism evidence="7 8">
    <name type="scientific">Serendipita vermifera MAFF 305830</name>
    <dbReference type="NCBI Taxonomy" id="933852"/>
    <lineage>
        <taxon>Eukaryota</taxon>
        <taxon>Fungi</taxon>
        <taxon>Dikarya</taxon>
        <taxon>Basidiomycota</taxon>
        <taxon>Agaricomycotina</taxon>
        <taxon>Agaricomycetes</taxon>
        <taxon>Sebacinales</taxon>
        <taxon>Serendipitaceae</taxon>
        <taxon>Serendipita</taxon>
    </lineage>
</organism>
<evidence type="ECO:0000256" key="1">
    <source>
        <dbReference type="ARBA" id="ARBA00004555"/>
    </source>
</evidence>
<reference evidence="7 8" key="1">
    <citation type="submission" date="2014-04" db="EMBL/GenBank/DDBJ databases">
        <authorList>
            <consortium name="DOE Joint Genome Institute"/>
            <person name="Kuo A."/>
            <person name="Zuccaro A."/>
            <person name="Kohler A."/>
            <person name="Nagy L.G."/>
            <person name="Floudas D."/>
            <person name="Copeland A."/>
            <person name="Barry K.W."/>
            <person name="Cichocki N."/>
            <person name="Veneault-Fourrey C."/>
            <person name="LaButti K."/>
            <person name="Lindquist E.A."/>
            <person name="Lipzen A."/>
            <person name="Lundell T."/>
            <person name="Morin E."/>
            <person name="Murat C."/>
            <person name="Sun H."/>
            <person name="Tunlid A."/>
            <person name="Henrissat B."/>
            <person name="Grigoriev I.V."/>
            <person name="Hibbett D.S."/>
            <person name="Martin F."/>
            <person name="Nordberg H.P."/>
            <person name="Cantor M.N."/>
            <person name="Hua S.X."/>
        </authorList>
    </citation>
    <scope>NUCLEOTIDE SEQUENCE [LARGE SCALE GENOMIC DNA]</scope>
    <source>
        <strain evidence="7 8">MAFF 305830</strain>
    </source>
</reference>
<reference evidence="8" key="2">
    <citation type="submission" date="2015-01" db="EMBL/GenBank/DDBJ databases">
        <title>Evolutionary Origins and Diversification of the Mycorrhizal Mutualists.</title>
        <authorList>
            <consortium name="DOE Joint Genome Institute"/>
            <consortium name="Mycorrhizal Genomics Consortium"/>
            <person name="Kohler A."/>
            <person name="Kuo A."/>
            <person name="Nagy L.G."/>
            <person name="Floudas D."/>
            <person name="Copeland A."/>
            <person name="Barry K.W."/>
            <person name="Cichocki N."/>
            <person name="Veneault-Fourrey C."/>
            <person name="LaButti K."/>
            <person name="Lindquist E.A."/>
            <person name="Lipzen A."/>
            <person name="Lundell T."/>
            <person name="Morin E."/>
            <person name="Murat C."/>
            <person name="Riley R."/>
            <person name="Ohm R."/>
            <person name="Sun H."/>
            <person name="Tunlid A."/>
            <person name="Henrissat B."/>
            <person name="Grigoriev I.V."/>
            <person name="Hibbett D.S."/>
            <person name="Martin F."/>
        </authorList>
    </citation>
    <scope>NUCLEOTIDE SEQUENCE [LARGE SCALE GENOMIC DNA]</scope>
    <source>
        <strain evidence="8">MAFF 305830</strain>
    </source>
</reference>
<dbReference type="GO" id="GO:0007030">
    <property type="term" value="P:Golgi organization"/>
    <property type="evidence" value="ECO:0007669"/>
    <property type="project" value="TreeGrafter"/>
</dbReference>
<feature type="compositionally biased region" description="Low complexity" evidence="5">
    <location>
        <begin position="28"/>
        <end position="40"/>
    </location>
</feature>
<feature type="region of interest" description="Disordered" evidence="5">
    <location>
        <begin position="415"/>
        <end position="447"/>
    </location>
</feature>
<feature type="region of interest" description="Disordered" evidence="5">
    <location>
        <begin position="465"/>
        <end position="568"/>
    </location>
</feature>
<dbReference type="Pfam" id="PF10375">
    <property type="entry name" value="GRAB"/>
    <property type="match status" value="1"/>
</dbReference>
<name>A0A0C2W5V0_SERVB</name>
<dbReference type="PANTHER" id="PTHR18921:SF2">
    <property type="entry name" value="THYROID RECEPTOR-INTERACTING PROTEIN 11"/>
    <property type="match status" value="1"/>
</dbReference>
<evidence type="ECO:0000256" key="2">
    <source>
        <dbReference type="ARBA" id="ARBA00023034"/>
    </source>
</evidence>
<evidence type="ECO:0000256" key="5">
    <source>
        <dbReference type="SAM" id="MobiDB-lite"/>
    </source>
</evidence>
<comment type="subcellular location">
    <subcellularLocation>
        <location evidence="1">Golgi apparatus</location>
    </subcellularLocation>
</comment>
<keyword evidence="8" id="KW-1185">Reference proteome</keyword>
<dbReference type="HOGENOM" id="CLU_020680_2_0_1"/>
<dbReference type="OrthoDB" id="425925at2759"/>
<keyword evidence="2" id="KW-0333">Golgi apparatus</keyword>
<feature type="region of interest" description="Disordered" evidence="5">
    <location>
        <begin position="1"/>
        <end position="69"/>
    </location>
</feature>
<evidence type="ECO:0000259" key="6">
    <source>
        <dbReference type="PROSITE" id="PS50913"/>
    </source>
</evidence>
<proteinExistence type="predicted"/>
<feature type="domain" description="GRIP" evidence="6">
    <location>
        <begin position="367"/>
        <end position="418"/>
    </location>
</feature>
<dbReference type="EMBL" id="KN824370">
    <property type="protein sequence ID" value="KIM21828.1"/>
    <property type="molecule type" value="Genomic_DNA"/>
</dbReference>
<dbReference type="GO" id="GO:0005794">
    <property type="term" value="C:Golgi apparatus"/>
    <property type="evidence" value="ECO:0007669"/>
    <property type="project" value="UniProtKB-SubCell"/>
</dbReference>
<dbReference type="AlphaFoldDB" id="A0A0C2W5V0"/>
<evidence type="ECO:0000313" key="8">
    <source>
        <dbReference type="Proteomes" id="UP000054097"/>
    </source>
</evidence>
<sequence length="568" mass="61291">MSATHGRTNSTQSSNGKGRKDGTGDGAGTATANGIGAAGKSRNGVHSTGDAARVTELQEELDRTREEKETLEGQYRTLLDRLSEMKSKIGLKLQQDAEELERRETLITTLTTQNDTYQNTISSLTSELTSSNAESERVTSELDALRKTLTTLQQSSSSAHSEATNALNTEIASLTNEMHGLRDQLKESHELLERGKLEKEEWERVLMAERVASEGIKNEIRILRREVENERAKRIEFEEEYTAEKQRADNLEGVLTEFEASQSSTINSLKQTYTAQVDSLTNSLAEYKSRALNAEATLDESQGSTTRVKDLEAELKEKSILLTKVRQEAVTLNEHLIQALRRLRKFSADPISVTSGGDGKAGASASTSPSYVDRRLVTNILLQFLTTPRADRKRYEMLNLLGSILGWGDEEKEKAGLQRGGSSSPLTPSGSSTPKVKGKSGDDDKNDESFSNMWVEFLLKEASQGTSTPTSSTLFPSGSQYSPSVVSPSNYAPSSYTKSNYAASSVGGAPSPTSTVSSLPPLPPLPGGSGSFSNGGGHPANSRSISGAFRLPSLSRTKPPPAPGSSKG</sequence>
<feature type="coiled-coil region" evidence="4">
    <location>
        <begin position="135"/>
        <end position="328"/>
    </location>
</feature>
<dbReference type="Proteomes" id="UP000054097">
    <property type="component" value="Unassembled WGS sequence"/>
</dbReference>
<dbReference type="PANTHER" id="PTHR18921">
    <property type="entry name" value="MYOSIN HEAVY CHAIN - RELATED"/>
    <property type="match status" value="1"/>
</dbReference>
<feature type="compositionally biased region" description="Polar residues" evidence="5">
    <location>
        <begin position="480"/>
        <end position="503"/>
    </location>
</feature>
<keyword evidence="3 4" id="KW-0175">Coiled coil</keyword>
<feature type="compositionally biased region" description="Low complexity" evidence="5">
    <location>
        <begin position="510"/>
        <end position="519"/>
    </location>
</feature>